<dbReference type="AlphaFoldDB" id="A0A7J6KKW8"/>
<proteinExistence type="predicted"/>
<evidence type="ECO:0000313" key="1">
    <source>
        <dbReference type="EMBL" id="KAF4647319.1"/>
    </source>
</evidence>
<dbReference type="InterPro" id="IPR012337">
    <property type="entry name" value="RNaseH-like_sf"/>
</dbReference>
<evidence type="ECO:0000313" key="2">
    <source>
        <dbReference type="Proteomes" id="UP000570595"/>
    </source>
</evidence>
<dbReference type="GO" id="GO:0003676">
    <property type="term" value="F:nucleic acid binding"/>
    <property type="evidence" value="ECO:0007669"/>
    <property type="project" value="InterPro"/>
</dbReference>
<dbReference type="Proteomes" id="UP000570595">
    <property type="component" value="Unassembled WGS sequence"/>
</dbReference>
<dbReference type="InterPro" id="IPR036397">
    <property type="entry name" value="RNaseH_sf"/>
</dbReference>
<dbReference type="EMBL" id="JABAHT010002476">
    <property type="protein sequence ID" value="KAF4647319.1"/>
    <property type="molecule type" value="Genomic_DNA"/>
</dbReference>
<feature type="non-terminal residue" evidence="1">
    <location>
        <position position="248"/>
    </location>
</feature>
<protein>
    <submittedName>
        <fullName evidence="1">Uncharacterized protein</fullName>
    </submittedName>
</protein>
<dbReference type="CDD" id="cd09275">
    <property type="entry name" value="RNase_HI_RT_DIRS1"/>
    <property type="match status" value="1"/>
</dbReference>
<name>A0A7J6KKW8_PEROL</name>
<dbReference type="SUPFAM" id="SSF53098">
    <property type="entry name" value="Ribonuclease H-like"/>
    <property type="match status" value="1"/>
</dbReference>
<feature type="non-terminal residue" evidence="1">
    <location>
        <position position="1"/>
    </location>
</feature>
<dbReference type="OrthoDB" id="7477527at2759"/>
<dbReference type="Gene3D" id="3.30.420.10">
    <property type="entry name" value="Ribonuclease H-like superfamily/Ribonuclease H"/>
    <property type="match status" value="1"/>
</dbReference>
<sequence>VSWSAVYKVSALPEPLQQAYRTTLEWMRELGPHGEQKPCIHRSPIIDGKVGLEFILETDASLLGWGWSLQMRPSESADVVSLTELAAAAGRWSARESVYHSNRRELIALWRGLQFTVSFLEYYSKSRSPARTCSLTIKSDNVSTVQWSSGKRPSKALEARAIQRLASVIEEELEMARTLASVTITHVPGVLNVRADRLSRLLERKCGTLSPACSLGKVLQDHLDAPRASSGIVDDLICRLGDLPPTVD</sequence>
<gene>
    <name evidence="1" type="ORF">FOZ61_004322</name>
</gene>
<comment type="caution">
    <text evidence="1">The sequence shown here is derived from an EMBL/GenBank/DDBJ whole genome shotgun (WGS) entry which is preliminary data.</text>
</comment>
<organism evidence="1 2">
    <name type="scientific">Perkinsus olseni</name>
    <name type="common">Perkinsus atlanticus</name>
    <dbReference type="NCBI Taxonomy" id="32597"/>
    <lineage>
        <taxon>Eukaryota</taxon>
        <taxon>Sar</taxon>
        <taxon>Alveolata</taxon>
        <taxon>Perkinsozoa</taxon>
        <taxon>Perkinsea</taxon>
        <taxon>Perkinsida</taxon>
        <taxon>Perkinsidae</taxon>
        <taxon>Perkinsus</taxon>
    </lineage>
</organism>
<reference evidence="1 2" key="1">
    <citation type="submission" date="2020-04" db="EMBL/GenBank/DDBJ databases">
        <title>Perkinsus olseni comparative genomics.</title>
        <authorList>
            <person name="Bogema D.R."/>
        </authorList>
    </citation>
    <scope>NUCLEOTIDE SEQUENCE [LARGE SCALE GENOMIC DNA]</scope>
    <source>
        <strain evidence="1">ATCC PRA-179</strain>
    </source>
</reference>
<accession>A0A7J6KKW8</accession>